<gene>
    <name evidence="4" type="ORF">ACMD2_21180</name>
</gene>
<accession>A0A199W714</accession>
<feature type="region of interest" description="Disordered" evidence="3">
    <location>
        <begin position="15"/>
        <end position="34"/>
    </location>
</feature>
<evidence type="ECO:0000256" key="3">
    <source>
        <dbReference type="SAM" id="MobiDB-lite"/>
    </source>
</evidence>
<comment type="caution">
    <text evidence="4">The sequence shown here is derived from an EMBL/GenBank/DDBJ whole genome shotgun (WGS) entry which is preliminary data.</text>
</comment>
<comment type="function">
    <text evidence="1">May function as sodium-coupled metabolite transporter across the chloroplast envelope.</text>
</comment>
<dbReference type="EMBL" id="LSRQ01000142">
    <property type="protein sequence ID" value="OAY85031.1"/>
    <property type="molecule type" value="Genomic_DNA"/>
</dbReference>
<dbReference type="InterPro" id="IPR038770">
    <property type="entry name" value="Na+/solute_symporter_sf"/>
</dbReference>
<evidence type="ECO:0000256" key="2">
    <source>
        <dbReference type="ARBA" id="ARBA00004119"/>
    </source>
</evidence>
<dbReference type="GO" id="GO:0009941">
    <property type="term" value="C:chloroplast envelope"/>
    <property type="evidence" value="ECO:0007669"/>
    <property type="project" value="UniProtKB-SubCell"/>
</dbReference>
<dbReference type="Gene3D" id="1.20.1530.20">
    <property type="match status" value="1"/>
</dbReference>
<sequence>MAQCHGTLKLAALSRAARQGVPRHRGGARPPGCKTPPVTYYAPALGFLMFAVGVNSSPKDFIEAIRRPDAIAAGYVGQFSKSWGGGEKLESMVVEVKNKAEEKLAMME</sequence>
<evidence type="ECO:0000313" key="4">
    <source>
        <dbReference type="EMBL" id="OAY85031.1"/>
    </source>
</evidence>
<proteinExistence type="predicted"/>
<comment type="subcellular location">
    <subcellularLocation>
        <location evidence="2">Plastid</location>
        <location evidence="2">Chloroplast envelope</location>
    </subcellularLocation>
</comment>
<dbReference type="Proteomes" id="UP000092600">
    <property type="component" value="Unassembled WGS sequence"/>
</dbReference>
<organism evidence="4 5">
    <name type="scientific">Ananas comosus</name>
    <name type="common">Pineapple</name>
    <name type="synonym">Ananas ananas</name>
    <dbReference type="NCBI Taxonomy" id="4615"/>
    <lineage>
        <taxon>Eukaryota</taxon>
        <taxon>Viridiplantae</taxon>
        <taxon>Streptophyta</taxon>
        <taxon>Embryophyta</taxon>
        <taxon>Tracheophyta</taxon>
        <taxon>Spermatophyta</taxon>
        <taxon>Magnoliopsida</taxon>
        <taxon>Liliopsida</taxon>
        <taxon>Poales</taxon>
        <taxon>Bromeliaceae</taxon>
        <taxon>Bromelioideae</taxon>
        <taxon>Ananas</taxon>
    </lineage>
</organism>
<evidence type="ECO:0000256" key="1">
    <source>
        <dbReference type="ARBA" id="ARBA00003198"/>
    </source>
</evidence>
<evidence type="ECO:0000313" key="5">
    <source>
        <dbReference type="Proteomes" id="UP000092600"/>
    </source>
</evidence>
<dbReference type="STRING" id="4615.A0A199W714"/>
<protein>
    <submittedName>
        <fullName evidence="4">Putative sodium/metabolite cotransporter BASS5, chloroplastic</fullName>
    </submittedName>
</protein>
<dbReference type="AlphaFoldDB" id="A0A199W714"/>
<dbReference type="GO" id="GO:0016020">
    <property type="term" value="C:membrane"/>
    <property type="evidence" value="ECO:0007669"/>
    <property type="project" value="UniProtKB-SubCell"/>
</dbReference>
<name>A0A199W714_ANACO</name>
<reference evidence="4 5" key="1">
    <citation type="journal article" date="2016" name="DNA Res.">
        <title>The draft genome of MD-2 pineapple using hybrid error correction of long reads.</title>
        <authorList>
            <person name="Redwan R.M."/>
            <person name="Saidin A."/>
            <person name="Kumar S.V."/>
        </authorList>
    </citation>
    <scope>NUCLEOTIDE SEQUENCE [LARGE SCALE GENOMIC DNA]</scope>
    <source>
        <strain evidence="5">cv. MD2</strain>
        <tissue evidence="4">Leaf</tissue>
    </source>
</reference>